<reference evidence="8" key="1">
    <citation type="submission" date="2020-08" db="EMBL/GenBank/DDBJ databases">
        <title>Genome sequencing and assembly of the red palm weevil Rhynchophorus ferrugineus.</title>
        <authorList>
            <person name="Dias G.B."/>
            <person name="Bergman C.M."/>
            <person name="Manee M."/>
        </authorList>
    </citation>
    <scope>NUCLEOTIDE SEQUENCE</scope>
    <source>
        <strain evidence="8">AA-2017</strain>
        <tissue evidence="8">Whole larva</tissue>
    </source>
</reference>
<evidence type="ECO:0000256" key="1">
    <source>
        <dbReference type="ARBA" id="ARBA00005964"/>
    </source>
</evidence>
<keyword evidence="9" id="KW-1185">Reference proteome</keyword>
<dbReference type="InterPro" id="IPR019826">
    <property type="entry name" value="Carboxylesterase_B_AS"/>
</dbReference>
<protein>
    <recommendedName>
        <fullName evidence="6">Carboxylic ester hydrolase</fullName>
        <ecNumber evidence="6">3.1.1.-</ecNumber>
    </recommendedName>
</protein>
<dbReference type="PROSITE" id="PS00122">
    <property type="entry name" value="CARBOXYLESTERASE_B_1"/>
    <property type="match status" value="1"/>
</dbReference>
<comment type="similarity">
    <text evidence="1 6">Belongs to the type-B carboxylesterase/lipase family.</text>
</comment>
<keyword evidence="5" id="KW-0325">Glycoprotein</keyword>
<gene>
    <name evidence="8" type="ORF">GWI33_005572</name>
</gene>
<dbReference type="EMBL" id="JAACXV010000277">
    <property type="protein sequence ID" value="KAF7280715.1"/>
    <property type="molecule type" value="Genomic_DNA"/>
</dbReference>
<proteinExistence type="inferred from homology"/>
<evidence type="ECO:0000256" key="5">
    <source>
        <dbReference type="ARBA" id="ARBA00023180"/>
    </source>
</evidence>
<dbReference type="Proteomes" id="UP000625711">
    <property type="component" value="Unassembled WGS sequence"/>
</dbReference>
<accession>A0A834IH77</accession>
<evidence type="ECO:0000256" key="6">
    <source>
        <dbReference type="RuleBase" id="RU361235"/>
    </source>
</evidence>
<feature type="domain" description="Carboxylesterase type B" evidence="7">
    <location>
        <begin position="40"/>
        <end position="548"/>
    </location>
</feature>
<organism evidence="8 9">
    <name type="scientific">Rhynchophorus ferrugineus</name>
    <name type="common">Red palm weevil</name>
    <name type="synonym">Curculio ferrugineus</name>
    <dbReference type="NCBI Taxonomy" id="354439"/>
    <lineage>
        <taxon>Eukaryota</taxon>
        <taxon>Metazoa</taxon>
        <taxon>Ecdysozoa</taxon>
        <taxon>Arthropoda</taxon>
        <taxon>Hexapoda</taxon>
        <taxon>Insecta</taxon>
        <taxon>Pterygota</taxon>
        <taxon>Neoptera</taxon>
        <taxon>Endopterygota</taxon>
        <taxon>Coleoptera</taxon>
        <taxon>Polyphaga</taxon>
        <taxon>Cucujiformia</taxon>
        <taxon>Curculionidae</taxon>
        <taxon>Dryophthorinae</taxon>
        <taxon>Rhynchophorus</taxon>
    </lineage>
</organism>
<keyword evidence="6" id="KW-0732">Signal</keyword>
<feature type="chain" id="PRO_5033101673" description="Carboxylic ester hydrolase" evidence="6">
    <location>
        <begin position="25"/>
        <end position="575"/>
    </location>
</feature>
<dbReference type="Pfam" id="PF00135">
    <property type="entry name" value="COesterase"/>
    <property type="match status" value="1"/>
</dbReference>
<dbReference type="SUPFAM" id="SSF53474">
    <property type="entry name" value="alpha/beta-Hydrolases"/>
    <property type="match status" value="1"/>
</dbReference>
<dbReference type="AlphaFoldDB" id="A0A834IH77"/>
<name>A0A834IH77_RHYFE</name>
<comment type="caution">
    <text evidence="8">The sequence shown here is derived from an EMBL/GenBank/DDBJ whole genome shotgun (WGS) entry which is preliminary data.</text>
</comment>
<evidence type="ECO:0000313" key="9">
    <source>
        <dbReference type="Proteomes" id="UP000625711"/>
    </source>
</evidence>
<dbReference type="PANTHER" id="PTHR43142:SF1">
    <property type="entry name" value="CARBOXYLIC ESTER HYDROLASE"/>
    <property type="match status" value="1"/>
</dbReference>
<dbReference type="OrthoDB" id="19653at2759"/>
<dbReference type="EC" id="3.1.1.-" evidence="6"/>
<keyword evidence="4" id="KW-1015">Disulfide bond</keyword>
<feature type="signal peptide" evidence="6">
    <location>
        <begin position="1"/>
        <end position="24"/>
    </location>
</feature>
<evidence type="ECO:0000313" key="8">
    <source>
        <dbReference type="EMBL" id="KAF7280715.1"/>
    </source>
</evidence>
<dbReference type="InterPro" id="IPR029058">
    <property type="entry name" value="AB_hydrolase_fold"/>
</dbReference>
<dbReference type="InterPro" id="IPR002018">
    <property type="entry name" value="CarbesteraseB"/>
</dbReference>
<sequence>MSNKRGKQHALLIVVLFLVNKNSASTEFDVATSTSSQELEPIVEISTGKIQGRALTTVDNKKVYYGFLGIPYGQPPIGNLRFHEPLPAESWNDILSTKTDGKRCIQFISTSGSEDCLNINVFTPKLPNATSENATDTLLPVMVWIYGGAFANGASTIENFSPDYLIDDEVLVVTFNYRVGVFGFLSTGDYAAPGNWGLKDQILALKWIKDNIVQFGGDPEGVTLFGESAGAACVSILVQSTLAKGLFHRAIMQSGTSLNQWSRARSPRESAFALGRILDIRTNDSKVLVDQLRKIDNRTLQTTSTSTNLGETILHNPLDGLTFAPTIEVPHPGAVFTNQSHETLRNGDINRIPVIVGFNSQEALPFIDVIKYLKPYIATYDIFATRLVPDSLNIKRKLMKVLAASIIRKKYFGVAPITFSTTRLTQFVTDDQFARPIYEYVRQSSKYSPTYFYIFSYEGPLGVNGKKRSQPGVGHTEDNKYLWNIDTNIKNPPSEDVLTRKRLVRLWTNFAKSANPTPTPDAILQNITWAPSNIRAMIYLNISRNLELNVEASQYIISFWDRIFQIYGQSSYDTY</sequence>
<keyword evidence="2" id="KW-0719">Serine esterase</keyword>
<keyword evidence="3 6" id="KW-0378">Hydrolase</keyword>
<evidence type="ECO:0000259" key="7">
    <source>
        <dbReference type="Pfam" id="PF00135"/>
    </source>
</evidence>
<dbReference type="PANTHER" id="PTHR43142">
    <property type="entry name" value="CARBOXYLIC ESTER HYDROLASE"/>
    <property type="match status" value="1"/>
</dbReference>
<evidence type="ECO:0000256" key="4">
    <source>
        <dbReference type="ARBA" id="ARBA00023157"/>
    </source>
</evidence>
<dbReference type="Gene3D" id="3.40.50.1820">
    <property type="entry name" value="alpha/beta hydrolase"/>
    <property type="match status" value="1"/>
</dbReference>
<evidence type="ECO:0000256" key="2">
    <source>
        <dbReference type="ARBA" id="ARBA00022487"/>
    </source>
</evidence>
<dbReference type="GO" id="GO:0052689">
    <property type="term" value="F:carboxylic ester hydrolase activity"/>
    <property type="evidence" value="ECO:0007669"/>
    <property type="project" value="UniProtKB-KW"/>
</dbReference>
<evidence type="ECO:0000256" key="3">
    <source>
        <dbReference type="ARBA" id="ARBA00022801"/>
    </source>
</evidence>